<organism evidence="7">
    <name type="scientific">Phallusia mammillata</name>
    <dbReference type="NCBI Taxonomy" id="59560"/>
    <lineage>
        <taxon>Eukaryota</taxon>
        <taxon>Metazoa</taxon>
        <taxon>Chordata</taxon>
        <taxon>Tunicata</taxon>
        <taxon>Ascidiacea</taxon>
        <taxon>Phlebobranchia</taxon>
        <taxon>Ascidiidae</taxon>
        <taxon>Phallusia</taxon>
    </lineage>
</organism>
<dbReference type="InterPro" id="IPR036167">
    <property type="entry name" value="tRNA_intron_Endo_cat-like_sf"/>
</dbReference>
<evidence type="ECO:0000256" key="5">
    <source>
        <dbReference type="PIRSR" id="PIRSR011789-1"/>
    </source>
</evidence>
<feature type="active site" evidence="5">
    <location>
        <position position="223"/>
    </location>
</feature>
<feature type="active site" evidence="5">
    <location>
        <position position="268"/>
    </location>
</feature>
<dbReference type="GO" id="GO:0005737">
    <property type="term" value="C:cytoplasm"/>
    <property type="evidence" value="ECO:0007669"/>
    <property type="project" value="TreeGrafter"/>
</dbReference>
<dbReference type="SUPFAM" id="SSF53032">
    <property type="entry name" value="tRNA-intron endonuclease catalytic domain-like"/>
    <property type="match status" value="1"/>
</dbReference>
<dbReference type="GO" id="GO:0000213">
    <property type="term" value="F:tRNA-intron lyase activity"/>
    <property type="evidence" value="ECO:0007669"/>
    <property type="project" value="UniProtKB-UniRule"/>
</dbReference>
<accession>A0A6F9DV38</accession>
<dbReference type="EC" id="4.6.1.16" evidence="4"/>
<dbReference type="Pfam" id="PF01974">
    <property type="entry name" value="tRNA_int_endo"/>
    <property type="match status" value="1"/>
</dbReference>
<evidence type="ECO:0000256" key="2">
    <source>
        <dbReference type="ARBA" id="ARBA00022694"/>
    </source>
</evidence>
<dbReference type="PANTHER" id="PTHR21227">
    <property type="entry name" value="TRNA-SPLICING ENDONUCLEASE SUBUNIT SEN2"/>
    <property type="match status" value="1"/>
</dbReference>
<comment type="similarity">
    <text evidence="1 4">Belongs to the tRNA-intron endonuclease family.</text>
</comment>
<dbReference type="CDD" id="cd22363">
    <property type="entry name" value="tRNA-intron_lyase_C"/>
    <property type="match status" value="1"/>
</dbReference>
<dbReference type="InterPro" id="IPR006676">
    <property type="entry name" value="tRNA_splic"/>
</dbReference>
<dbReference type="EMBL" id="LR791430">
    <property type="protein sequence ID" value="CAB3267292.1"/>
    <property type="molecule type" value="mRNA"/>
</dbReference>
<evidence type="ECO:0000259" key="6">
    <source>
        <dbReference type="Pfam" id="PF01974"/>
    </source>
</evidence>
<dbReference type="PIRSF" id="PIRSF011789">
    <property type="entry name" value="tRNA_splic_SEN2"/>
    <property type="match status" value="1"/>
</dbReference>
<evidence type="ECO:0000256" key="1">
    <source>
        <dbReference type="ARBA" id="ARBA00008078"/>
    </source>
</evidence>
<proteinExistence type="evidence at transcript level"/>
<keyword evidence="7" id="KW-0378">Hydrolase</keyword>
<protein>
    <recommendedName>
        <fullName evidence="4">tRNA-splicing endonuclease subunit Sen2</fullName>
        <ecNumber evidence="4">4.6.1.16</ecNumber>
    </recommendedName>
</protein>
<keyword evidence="3 4" id="KW-0456">Lyase</keyword>
<dbReference type="Gene3D" id="3.40.1350.10">
    <property type="match status" value="1"/>
</dbReference>
<dbReference type="GO" id="GO:0000379">
    <property type="term" value="P:tRNA-type intron splice site recognition and cleavage"/>
    <property type="evidence" value="ECO:0007669"/>
    <property type="project" value="TreeGrafter"/>
</dbReference>
<dbReference type="InterPro" id="IPR016589">
    <property type="entry name" value="tRNA_splic_SEN2"/>
</dbReference>
<gene>
    <name evidence="7" type="primary">Tsen2</name>
</gene>
<sequence>MAHFKPPQKKKNTGNIGYRPLPIPIASITKVGASTKEWNYYEGLLVNNHVVVSKKGDARNLYSQGFFGKVIKTAKPFHTETDAQTSTDNEENVQNHECLSQSSEHNKQFEDVTAMDFIENEADSYVELKHFEYKSVDAIEQLQLSLEESFFLSYALGCLFVKSEESRNIEILEQWQMFCKTKPLFPVSYAAYHHFRSKGWVPKDGIQFGADLVLYRKGPSFYHASYVIVIQTVDAKTMKAVDFNGVASRNFSWVMLSGLLRLATTVSKEVMFCYVLVPDDLSDAQKSTPECVKRFSIQERIISRWTSNKDRDRELLDIDCDF</sequence>
<dbReference type="GO" id="GO:0003676">
    <property type="term" value="F:nucleic acid binding"/>
    <property type="evidence" value="ECO:0007669"/>
    <property type="project" value="InterPro"/>
</dbReference>
<dbReference type="PANTHER" id="PTHR21227:SF0">
    <property type="entry name" value="TRNA-SPLICING ENDONUCLEASE SUBUNIT SEN2"/>
    <property type="match status" value="1"/>
</dbReference>
<dbReference type="GO" id="GO:0000214">
    <property type="term" value="C:tRNA-intron endonuclease complex"/>
    <property type="evidence" value="ECO:0007669"/>
    <property type="project" value="UniProtKB-UniRule"/>
</dbReference>
<dbReference type="InterPro" id="IPR011856">
    <property type="entry name" value="tRNA_endonuc-like_dom_sf"/>
</dbReference>
<dbReference type="Gene3D" id="3.40.1170.20">
    <property type="entry name" value="tRNA intron endonuclease, N-terminal domain"/>
    <property type="match status" value="1"/>
</dbReference>
<dbReference type="InterPro" id="IPR006677">
    <property type="entry name" value="tRNA_intron_Endonuc_cat-like"/>
</dbReference>
<feature type="active site" evidence="5">
    <location>
        <position position="215"/>
    </location>
</feature>
<feature type="domain" description="tRNA intron endonuclease catalytic" evidence="6">
    <location>
        <begin position="185"/>
        <end position="275"/>
    </location>
</feature>
<evidence type="ECO:0000256" key="4">
    <source>
        <dbReference type="PIRNR" id="PIRNR011789"/>
    </source>
</evidence>
<name>A0A6F9DV38_9ASCI</name>
<comment type="function">
    <text evidence="4">Constitutes one of the two catalytic subunit of the tRNA-splicing endonuclease complex, a complex responsible for identification and cleavage of the splice sites in pre-tRNA. It cleaves pre-tRNA at the 5'- and 3'-splice sites to release the intron. The products are an intron and two tRNA half-molecules bearing 2',3'-cyclic phosphate and 5'-OH termini. There are no conserved sequences at the splice sites, but the intron is invariably located at the same site in the gene, placing the splice sites an invariant distance from the constant structural features of the tRNA body.</text>
</comment>
<keyword evidence="2 4" id="KW-0819">tRNA processing</keyword>
<keyword evidence="7" id="KW-0255">Endonuclease</keyword>
<dbReference type="AlphaFoldDB" id="A0A6F9DV38"/>
<keyword evidence="7" id="KW-0540">Nuclease</keyword>
<evidence type="ECO:0000313" key="7">
    <source>
        <dbReference type="EMBL" id="CAB3267292.1"/>
    </source>
</evidence>
<evidence type="ECO:0000256" key="3">
    <source>
        <dbReference type="ARBA" id="ARBA00023239"/>
    </source>
</evidence>
<reference evidence="7" key="1">
    <citation type="submission" date="2020-04" db="EMBL/GenBank/DDBJ databases">
        <authorList>
            <person name="Neveu A P."/>
        </authorList>
    </citation>
    <scope>NUCLEOTIDE SEQUENCE</scope>
    <source>
        <tissue evidence="7">Whole embryo</tissue>
    </source>
</reference>